<dbReference type="PhylomeDB" id="T1ILU1"/>
<protein>
    <submittedName>
        <fullName evidence="1">Uncharacterized protein</fullName>
    </submittedName>
</protein>
<organism evidence="1 2">
    <name type="scientific">Strigamia maritima</name>
    <name type="common">European centipede</name>
    <name type="synonym">Geophilus maritimus</name>
    <dbReference type="NCBI Taxonomy" id="126957"/>
    <lineage>
        <taxon>Eukaryota</taxon>
        <taxon>Metazoa</taxon>
        <taxon>Ecdysozoa</taxon>
        <taxon>Arthropoda</taxon>
        <taxon>Myriapoda</taxon>
        <taxon>Chilopoda</taxon>
        <taxon>Pleurostigmophora</taxon>
        <taxon>Geophilomorpha</taxon>
        <taxon>Linotaeniidae</taxon>
        <taxon>Strigamia</taxon>
    </lineage>
</organism>
<dbReference type="EnsemblMetazoa" id="SMAR001929-RA">
    <property type="protein sequence ID" value="SMAR001929-PA"/>
    <property type="gene ID" value="SMAR001929"/>
</dbReference>
<dbReference type="AlphaFoldDB" id="T1ILU1"/>
<proteinExistence type="predicted"/>
<evidence type="ECO:0000313" key="1">
    <source>
        <dbReference type="EnsemblMetazoa" id="SMAR001929-PA"/>
    </source>
</evidence>
<reference evidence="2" key="1">
    <citation type="submission" date="2011-05" db="EMBL/GenBank/DDBJ databases">
        <authorList>
            <person name="Richards S.R."/>
            <person name="Qu J."/>
            <person name="Jiang H."/>
            <person name="Jhangiani S.N."/>
            <person name="Agravi P."/>
            <person name="Goodspeed R."/>
            <person name="Gross S."/>
            <person name="Mandapat C."/>
            <person name="Jackson L."/>
            <person name="Mathew T."/>
            <person name="Pu L."/>
            <person name="Thornton R."/>
            <person name="Saada N."/>
            <person name="Wilczek-Boney K.B."/>
            <person name="Lee S."/>
            <person name="Kovar C."/>
            <person name="Wu Y."/>
            <person name="Scherer S.E."/>
            <person name="Worley K.C."/>
            <person name="Muzny D.M."/>
            <person name="Gibbs R."/>
        </authorList>
    </citation>
    <scope>NUCLEOTIDE SEQUENCE</scope>
    <source>
        <strain evidence="2">Brora</strain>
    </source>
</reference>
<evidence type="ECO:0000313" key="2">
    <source>
        <dbReference type="Proteomes" id="UP000014500"/>
    </source>
</evidence>
<dbReference type="HOGENOM" id="CLU_2402459_0_0_1"/>
<accession>T1ILU1</accession>
<sequence>MCDLIVGDLVLKRTHILSNADKGLTSGMSAKRDGPWEVTKILGGGAYALHKLENGAIKKSLNVKDLLPYILAFPIEVWSEDQTKAMDEDPVGV</sequence>
<dbReference type="EMBL" id="JH430893">
    <property type="status" value="NOT_ANNOTATED_CDS"/>
    <property type="molecule type" value="Genomic_DNA"/>
</dbReference>
<reference evidence="1" key="2">
    <citation type="submission" date="2015-02" db="UniProtKB">
        <authorList>
            <consortium name="EnsemblMetazoa"/>
        </authorList>
    </citation>
    <scope>IDENTIFICATION</scope>
</reference>
<keyword evidence="2" id="KW-1185">Reference proteome</keyword>
<dbReference type="Proteomes" id="UP000014500">
    <property type="component" value="Unassembled WGS sequence"/>
</dbReference>
<name>T1ILU1_STRMM</name>